<feature type="compositionally biased region" description="Basic and acidic residues" evidence="26">
    <location>
        <begin position="563"/>
        <end position="576"/>
    </location>
</feature>
<dbReference type="InterPro" id="IPR000719">
    <property type="entry name" value="Prot_kinase_dom"/>
</dbReference>
<evidence type="ECO:0000256" key="5">
    <source>
        <dbReference type="ARBA" id="ARBA00012513"/>
    </source>
</evidence>
<comment type="catalytic activity">
    <reaction evidence="21">
        <text>L-seryl-[protein] + ATP = O-phospho-L-seryl-[protein] + ADP + H(+)</text>
        <dbReference type="Rhea" id="RHEA:17989"/>
        <dbReference type="Rhea" id="RHEA-COMP:9863"/>
        <dbReference type="Rhea" id="RHEA-COMP:11604"/>
        <dbReference type="ChEBI" id="CHEBI:15378"/>
        <dbReference type="ChEBI" id="CHEBI:29999"/>
        <dbReference type="ChEBI" id="CHEBI:30616"/>
        <dbReference type="ChEBI" id="CHEBI:83421"/>
        <dbReference type="ChEBI" id="CHEBI:456216"/>
        <dbReference type="EC" id="2.7.11.1"/>
    </reaction>
</comment>
<accession>A0A674EXR7</accession>
<keyword evidence="14" id="KW-0498">Mitosis</keyword>
<dbReference type="Gene3D" id="1.10.510.10">
    <property type="entry name" value="Transferase(Phosphotransferase) domain 1"/>
    <property type="match status" value="1"/>
</dbReference>
<feature type="compositionally biased region" description="Polar residues" evidence="26">
    <location>
        <begin position="287"/>
        <end position="297"/>
    </location>
</feature>
<evidence type="ECO:0000256" key="19">
    <source>
        <dbReference type="ARBA" id="ARBA00023306"/>
    </source>
</evidence>
<evidence type="ECO:0000256" key="18">
    <source>
        <dbReference type="ARBA" id="ARBA00023273"/>
    </source>
</evidence>
<evidence type="ECO:0000256" key="1">
    <source>
        <dbReference type="ARBA" id="ARBA00001936"/>
    </source>
</evidence>
<evidence type="ECO:0000256" key="3">
    <source>
        <dbReference type="ARBA" id="ARBA00004496"/>
    </source>
</evidence>
<evidence type="ECO:0000256" key="17">
    <source>
        <dbReference type="ARBA" id="ARBA00022842"/>
    </source>
</evidence>
<keyword evidence="8" id="KW-0723">Serine/threonine-protein kinase</keyword>
<feature type="binding site" evidence="25">
    <location>
        <position position="34"/>
    </location>
    <ligand>
        <name>ATP</name>
        <dbReference type="ChEBI" id="CHEBI:30616"/>
    </ligand>
</feature>
<feature type="domain" description="Protein kinase" evidence="27">
    <location>
        <begin position="4"/>
        <end position="259"/>
    </location>
</feature>
<name>A0A674EXR7_SALTR</name>
<evidence type="ECO:0000256" key="10">
    <source>
        <dbReference type="ARBA" id="ARBA00022618"/>
    </source>
</evidence>
<dbReference type="GeneTree" id="ENSGT00940000157448"/>
<dbReference type="GO" id="GO:0004674">
    <property type="term" value="F:protein serine/threonine kinase activity"/>
    <property type="evidence" value="ECO:0007669"/>
    <property type="project" value="UniProtKB-KW"/>
</dbReference>
<dbReference type="InterPro" id="IPR008271">
    <property type="entry name" value="Ser/Thr_kinase_AS"/>
</dbReference>
<evidence type="ECO:0000256" key="11">
    <source>
        <dbReference type="ARBA" id="ARBA00022679"/>
    </source>
</evidence>
<feature type="region of interest" description="Disordered" evidence="26">
    <location>
        <begin position="549"/>
        <end position="579"/>
    </location>
</feature>
<evidence type="ECO:0000256" key="13">
    <source>
        <dbReference type="ARBA" id="ARBA00022741"/>
    </source>
</evidence>
<evidence type="ECO:0000256" key="7">
    <source>
        <dbReference type="ARBA" id="ARBA00022490"/>
    </source>
</evidence>
<evidence type="ECO:0000256" key="14">
    <source>
        <dbReference type="ARBA" id="ARBA00022776"/>
    </source>
</evidence>
<sequence>MNNYMFIRVVGKGSYGEVNLVKHKTDRKQYVIKKLNLTTSSKRERRAAEQEAQLLSRLRHPNIVTYRESWEGEDCQLYIAMGFCEGGDLYHRLKQQKGELLPERQVVEWFVQIAMALQYLHEEHILHRDLKTQNIFLTKTNIIKVGDLGIARVLENQNDMASTLIGTPYYMSPELFSNKPYNHKSDVWALGCCVYEMTTLKHAFNAKDMNSLVYRIVEGKLPQMPSKYDPQLGALIKSMLCKRPEDRPDVKLILRQPYIKRQIAMFLEATKEKTAKSRKKAVGGSRRPNSAASVVSSQPRPERPPQCPQPDPNTRGKKKEEINTQERNGITQDTPPQTHLTTKSPTPDILNTTGVSLATISNIDIDLQTQEEETNTQRGDPPQTMSNARADNDALCQRSVEEQRGGNPDPPPFLPPPGRLLSSVSTREEESKTTKGPVMQGAPKTRDRVRTSVEKTVNTDDKDDTMELLKDVVIESPATGHSICLGVSTSLSEFRSAGQLKVESTGQTFEVNIENKDDTRNLLKEVPAHKHTAVVKVSAWLQDRFLGRPSDEDKCSSSTSSTDHSEGDCKEGKSESSDMQDLVQMMTQTLRMDGRDTVSELDGVRSTPLAEFKLNRKYRDTLMLHGKAREEQEFHFSTTSGPAKIRRAIEHLKTDVVKGLGVKLLDRVLDIMEDDDEDKRELCLRKQMGEDKYQSYALMVRQLKFFEDVSFKG</sequence>
<dbReference type="FunFam" id="1.10.510.10:FF:000219">
    <property type="entry name" value="Putative serine/threonine-protein kinase Nek4"/>
    <property type="match status" value="1"/>
</dbReference>
<dbReference type="InterPro" id="IPR011009">
    <property type="entry name" value="Kinase-like_dom_sf"/>
</dbReference>
<evidence type="ECO:0000256" key="2">
    <source>
        <dbReference type="ARBA" id="ARBA00004138"/>
    </source>
</evidence>
<keyword evidence="11" id="KW-0808">Transferase</keyword>
<dbReference type="Pfam" id="PF00069">
    <property type="entry name" value="Pkinase"/>
    <property type="match status" value="1"/>
</dbReference>
<comment type="subcellular location">
    <subcellularLocation>
        <location evidence="2">Cell projection</location>
        <location evidence="2">Cilium</location>
    </subcellularLocation>
    <subcellularLocation>
        <location evidence="3">Cytoplasm</location>
    </subcellularLocation>
</comment>
<keyword evidence="17" id="KW-0460">Magnesium</keyword>
<keyword evidence="16 25" id="KW-0067">ATP-binding</keyword>
<feature type="region of interest" description="Disordered" evidence="26">
    <location>
        <begin position="400"/>
        <end position="448"/>
    </location>
</feature>
<evidence type="ECO:0000256" key="26">
    <source>
        <dbReference type="SAM" id="MobiDB-lite"/>
    </source>
</evidence>
<comment type="catalytic activity">
    <reaction evidence="20">
        <text>L-threonyl-[protein] + ATP = O-phospho-L-threonyl-[protein] + ADP + H(+)</text>
        <dbReference type="Rhea" id="RHEA:46608"/>
        <dbReference type="Rhea" id="RHEA-COMP:11060"/>
        <dbReference type="Rhea" id="RHEA-COMP:11605"/>
        <dbReference type="ChEBI" id="CHEBI:15378"/>
        <dbReference type="ChEBI" id="CHEBI:30013"/>
        <dbReference type="ChEBI" id="CHEBI:30616"/>
        <dbReference type="ChEBI" id="CHEBI:61977"/>
        <dbReference type="ChEBI" id="CHEBI:456216"/>
        <dbReference type="EC" id="2.7.11.1"/>
    </reaction>
</comment>
<comment type="cofactor">
    <cofactor evidence="1">
        <name>Mn(2+)</name>
        <dbReference type="ChEBI" id="CHEBI:29035"/>
    </cofactor>
</comment>
<keyword evidence="19" id="KW-0131">Cell cycle</keyword>
<dbReference type="PROSITE" id="PS00107">
    <property type="entry name" value="PROTEIN_KINASE_ATP"/>
    <property type="match status" value="1"/>
</dbReference>
<evidence type="ECO:0000256" key="23">
    <source>
        <dbReference type="ARBA" id="ARBA00080102"/>
    </source>
</evidence>
<dbReference type="InterPro" id="IPR017441">
    <property type="entry name" value="Protein_kinase_ATP_BS"/>
</dbReference>
<keyword evidence="12" id="KW-0479">Metal-binding</keyword>
<keyword evidence="18" id="KW-0966">Cell projection</keyword>
<evidence type="ECO:0000313" key="29">
    <source>
        <dbReference type="Proteomes" id="UP000472277"/>
    </source>
</evidence>
<evidence type="ECO:0000256" key="20">
    <source>
        <dbReference type="ARBA" id="ARBA00047899"/>
    </source>
</evidence>
<gene>
    <name evidence="28" type="primary">NEK4</name>
    <name evidence="28" type="synonym">LOC115207676</name>
</gene>
<keyword evidence="29" id="KW-1185">Reference proteome</keyword>
<dbReference type="AlphaFoldDB" id="A0A674EXR7"/>
<dbReference type="PANTHER" id="PTHR44899:SF7">
    <property type="entry name" value="NIMA-RELATED KINASE"/>
    <property type="match status" value="1"/>
</dbReference>
<keyword evidence="7" id="KW-0963">Cytoplasm</keyword>
<dbReference type="CDD" id="cd08223">
    <property type="entry name" value="STKc_Nek4"/>
    <property type="match status" value="1"/>
</dbReference>
<dbReference type="Ensembl" id="ENSSTUT00000120346.1">
    <property type="protein sequence ID" value="ENSSTUP00000112432.1"/>
    <property type="gene ID" value="ENSSTUG00000049707.1"/>
</dbReference>
<evidence type="ECO:0000256" key="8">
    <source>
        <dbReference type="ARBA" id="ARBA00022527"/>
    </source>
</evidence>
<keyword evidence="9" id="KW-0597">Phosphoprotein</keyword>
<dbReference type="SUPFAM" id="SSF56112">
    <property type="entry name" value="Protein kinase-like (PK-like)"/>
    <property type="match status" value="1"/>
</dbReference>
<keyword evidence="6" id="KW-0488">Methylation</keyword>
<evidence type="ECO:0000256" key="12">
    <source>
        <dbReference type="ARBA" id="ARBA00022723"/>
    </source>
</evidence>
<feature type="compositionally biased region" description="Polar residues" evidence="26">
    <location>
        <begin position="325"/>
        <end position="352"/>
    </location>
</feature>
<evidence type="ECO:0000256" key="16">
    <source>
        <dbReference type="ARBA" id="ARBA00022840"/>
    </source>
</evidence>
<dbReference type="GO" id="GO:0046872">
    <property type="term" value="F:metal ion binding"/>
    <property type="evidence" value="ECO:0007669"/>
    <property type="project" value="UniProtKB-KW"/>
</dbReference>
<reference evidence="28" key="2">
    <citation type="submission" date="2025-09" db="UniProtKB">
        <authorList>
            <consortium name="Ensembl"/>
        </authorList>
    </citation>
    <scope>IDENTIFICATION</scope>
</reference>
<protein>
    <recommendedName>
        <fullName evidence="22">Serine/threonine-protein kinase Nek4</fullName>
        <ecNumber evidence="5">2.7.11.1</ecNumber>
    </recommendedName>
    <alternativeName>
        <fullName evidence="24">Never in mitosis A-related kinase 4</fullName>
    </alternativeName>
    <alternativeName>
        <fullName evidence="23">Serine/threonine-protein kinase 2</fullName>
    </alternativeName>
</protein>
<evidence type="ECO:0000256" key="4">
    <source>
        <dbReference type="ARBA" id="ARBA00010886"/>
    </source>
</evidence>
<evidence type="ECO:0000256" key="9">
    <source>
        <dbReference type="ARBA" id="ARBA00022553"/>
    </source>
</evidence>
<keyword evidence="10" id="KW-0132">Cell division</keyword>
<dbReference type="SMART" id="SM00220">
    <property type="entry name" value="S_TKc"/>
    <property type="match status" value="1"/>
</dbReference>
<evidence type="ECO:0000313" key="28">
    <source>
        <dbReference type="Ensembl" id="ENSSTUP00000112432.1"/>
    </source>
</evidence>
<keyword evidence="15" id="KW-0418">Kinase</keyword>
<dbReference type="Proteomes" id="UP000472277">
    <property type="component" value="Chromosome 14"/>
</dbReference>
<dbReference type="GO" id="GO:0005929">
    <property type="term" value="C:cilium"/>
    <property type="evidence" value="ECO:0007669"/>
    <property type="project" value="UniProtKB-SubCell"/>
</dbReference>
<evidence type="ECO:0000259" key="27">
    <source>
        <dbReference type="PROSITE" id="PS50011"/>
    </source>
</evidence>
<reference evidence="28" key="1">
    <citation type="submission" date="2025-08" db="UniProtKB">
        <authorList>
            <consortium name="Ensembl"/>
        </authorList>
    </citation>
    <scope>IDENTIFICATION</scope>
</reference>
<evidence type="ECO:0000256" key="25">
    <source>
        <dbReference type="PROSITE-ProRule" id="PRU10141"/>
    </source>
</evidence>
<dbReference type="PROSITE" id="PS00108">
    <property type="entry name" value="PROTEIN_KINASE_ST"/>
    <property type="match status" value="1"/>
</dbReference>
<dbReference type="Gene3D" id="3.30.200.20">
    <property type="entry name" value="Phosphorylase Kinase, domain 1"/>
    <property type="match status" value="1"/>
</dbReference>
<organism evidence="28 29">
    <name type="scientific">Salmo trutta</name>
    <name type="common">Brown trout</name>
    <dbReference type="NCBI Taxonomy" id="8032"/>
    <lineage>
        <taxon>Eukaryota</taxon>
        <taxon>Metazoa</taxon>
        <taxon>Chordata</taxon>
        <taxon>Craniata</taxon>
        <taxon>Vertebrata</taxon>
        <taxon>Euteleostomi</taxon>
        <taxon>Actinopterygii</taxon>
        <taxon>Neopterygii</taxon>
        <taxon>Teleostei</taxon>
        <taxon>Protacanthopterygii</taxon>
        <taxon>Salmoniformes</taxon>
        <taxon>Salmonidae</taxon>
        <taxon>Salmoninae</taxon>
        <taxon>Salmo</taxon>
    </lineage>
</organism>
<feature type="compositionally biased region" description="Pro residues" evidence="26">
    <location>
        <begin position="408"/>
        <end position="418"/>
    </location>
</feature>
<dbReference type="PROSITE" id="PS50011">
    <property type="entry name" value="PROTEIN_KINASE_DOM"/>
    <property type="match status" value="1"/>
</dbReference>
<keyword evidence="13 25" id="KW-0547">Nucleotide-binding</keyword>
<evidence type="ECO:0000256" key="22">
    <source>
        <dbReference type="ARBA" id="ARBA00067731"/>
    </source>
</evidence>
<dbReference type="GO" id="GO:0005524">
    <property type="term" value="F:ATP binding"/>
    <property type="evidence" value="ECO:0007669"/>
    <property type="project" value="UniProtKB-UniRule"/>
</dbReference>
<evidence type="ECO:0000256" key="21">
    <source>
        <dbReference type="ARBA" id="ARBA00048679"/>
    </source>
</evidence>
<dbReference type="GO" id="GO:0051301">
    <property type="term" value="P:cell division"/>
    <property type="evidence" value="ECO:0007669"/>
    <property type="project" value="UniProtKB-KW"/>
</dbReference>
<dbReference type="PANTHER" id="PTHR44899">
    <property type="entry name" value="CAMK FAMILY PROTEIN KINASE"/>
    <property type="match status" value="1"/>
</dbReference>
<evidence type="ECO:0000256" key="24">
    <source>
        <dbReference type="ARBA" id="ARBA00082679"/>
    </source>
</evidence>
<dbReference type="FunFam" id="3.30.200.20:FF:000247">
    <property type="entry name" value="serine/threonine-protein kinase Nek4 isoform X1"/>
    <property type="match status" value="1"/>
</dbReference>
<evidence type="ECO:0000256" key="6">
    <source>
        <dbReference type="ARBA" id="ARBA00022481"/>
    </source>
</evidence>
<dbReference type="GO" id="GO:0005737">
    <property type="term" value="C:cytoplasm"/>
    <property type="evidence" value="ECO:0007669"/>
    <property type="project" value="UniProtKB-SubCell"/>
</dbReference>
<comment type="similarity">
    <text evidence="4">Belongs to the protein kinase superfamily. NEK Ser/Thr protein kinase family. NIMA subfamily.</text>
</comment>
<evidence type="ECO:0000256" key="15">
    <source>
        <dbReference type="ARBA" id="ARBA00022777"/>
    </source>
</evidence>
<proteinExistence type="inferred from homology"/>
<dbReference type="EC" id="2.7.11.1" evidence="5"/>
<feature type="region of interest" description="Disordered" evidence="26">
    <location>
        <begin position="270"/>
        <end position="352"/>
    </location>
</feature>
<dbReference type="InterPro" id="IPR051131">
    <property type="entry name" value="NEK_Ser/Thr_kinase_NIMA"/>
</dbReference>